<feature type="disulfide bond" evidence="15">
    <location>
        <begin position="368"/>
        <end position="380"/>
    </location>
</feature>
<evidence type="ECO:0000256" key="4">
    <source>
        <dbReference type="ARBA" id="ARBA00022536"/>
    </source>
</evidence>
<dbReference type="InterPro" id="IPR051221">
    <property type="entry name" value="LDLR-related"/>
</dbReference>
<protein>
    <submittedName>
        <fullName evidence="21">Very low-density lipoprotein receptor-like</fullName>
    </submittedName>
</protein>
<feature type="region of interest" description="Disordered" evidence="17">
    <location>
        <begin position="908"/>
        <end position="947"/>
    </location>
</feature>
<dbReference type="GO" id="GO:0006898">
    <property type="term" value="P:receptor-mediated endocytosis"/>
    <property type="evidence" value="ECO:0007669"/>
    <property type="project" value="TreeGrafter"/>
</dbReference>
<dbReference type="Gene3D" id="4.10.400.10">
    <property type="entry name" value="Low-density Lipoprotein Receptor"/>
    <property type="match status" value="11"/>
</dbReference>
<keyword evidence="7 18" id="KW-0732">Signal</keyword>
<dbReference type="PANTHER" id="PTHR22722:SF14">
    <property type="entry name" value="MEGALIN, ISOFORM A"/>
    <property type="match status" value="1"/>
</dbReference>
<sequence>MNCLQLFFLLGTTLAKADFISSVLQGFLFLPEDSLDDTCPPGDFKCASHAVCIREAWRCDGENDCPDASDERDCPPSFCAGSEFQCRDPPACIPARWACDGETDCADSSDEANTACTWFRRRSKPCEGGSFRCANSRCIPLKFMCDGENDCKDNSDESSCPVCRPGKFLCRSGSCIPEKYRCDGVDDCKDNTDEEGCEPDDNSTPRPLETPTTASTIPPTITTTARTTTTTSTTPTTRPRETSPKTTTTCSSDQTPCRDGSKCIPISWLCDKAADCADGSDENNERCASECGEDQFRCNQSGICLPAAWRCDSQTDCSDGSDEAGCGQCLPREWRCENGRCIQEKWRCDGDKDCPDGSDEKDCEAPQCSDTEFRCGDGRCLPKKWRCDEDQDCEDGSDETDCTSSSRPDPCSPNEFHCGDGQCIHQSWVCDGDADCRNLADETDCAAEPPTPENKDCSPGYFRCEPNGCISEERICDGEADCEDASDEKDCGVNECLDNNGGCEHLCQNLRIGYTCRCKEGFRLQGNTTCVDLDECATPGYCSQLCENGYGVYSCSCLSGYHMQASGTCVASGQEPYLIVSNRREIVRFNVRSSAKTAILTQDLRSVIAVDVDLARGRLFWTDVGTQRIMSATLPPVDAKEATADDIQVVFSTDVLIPDGIAVDWVYGHVYWTDTGLDTISVGTMDGTWRRTLVDTGLQEPRGIVVDPEQGLMYWTDWGSDPKIERAWMDGQHREVIVGDNITWPNGLAIDFVSRRLFWLDGKKGTVESSDLLGGDRMVIIEHPASHLFGLEVFEDTVYFSDWEMFSLYGASKFNGSDKHVLSDDFFMPMDVAIVHPLKQAKAINYCLDQSGQPYCTHLCLPVPPKEGSKNYTCACSDGYTKGESESCTSVEQDSDFEMKTPSVVAEKVTPTSVPTARTAPVTSKTEIPTTTTTPSSPLVASTTAHTNGEVDSNILEESRFNATEDEDINIIRKHGVLSDSTAGESCGGPGRFLCTAGSCVEGRAVCDGATDCADWDDEGPVVCNEDEFLLIPSSSEVRAVSIKTGGHNVVVPPEEGRNIITVDSDVQTGTVYWSDQFKGIYSHKLGSSDPPRGIFTGKNSTFDGLAVDWIHQNLYWTETMGEAICVMNLQNGRWRTLIKEDVKRPFAIALDPIDGWVYFADWAYPASIERVGMDGWERRAIITEQIIWPSGLAIDFHSRKLFWSDAKINSIWSSDMDGKNRRIIVGSRRLSRPLALDILQNTLFWMDWDVDSVKRVDKNTGKQKSLLRVQTLDNPLHMLVHAGWKQPKGTNRCGENNGGCSDLCLPTPKPFNSRRDFTCACGEGFVLADDGVTCHAQ</sequence>
<reference evidence="21" key="1">
    <citation type="submission" date="2025-08" db="UniProtKB">
        <authorList>
            <consortium name="RefSeq"/>
        </authorList>
    </citation>
    <scope>IDENTIFICATION</scope>
    <source>
        <tissue evidence="21">Gonad</tissue>
    </source>
</reference>
<dbReference type="PROSITE" id="PS01209">
    <property type="entry name" value="LDLRA_1"/>
    <property type="match status" value="5"/>
</dbReference>
<dbReference type="CDD" id="cd00112">
    <property type="entry name" value="LDLa"/>
    <property type="match status" value="11"/>
</dbReference>
<dbReference type="FunFam" id="2.10.25.10:FF:000009">
    <property type="entry name" value="Low-density lipoprotein receptor isoform 1"/>
    <property type="match status" value="1"/>
</dbReference>
<dbReference type="PROSITE" id="PS01186">
    <property type="entry name" value="EGF_2"/>
    <property type="match status" value="1"/>
</dbReference>
<keyword evidence="8" id="KW-0677">Repeat</keyword>
<feature type="disulfide bond" evidence="15">
    <location>
        <begin position="476"/>
        <end position="491"/>
    </location>
</feature>
<dbReference type="SMART" id="SM00135">
    <property type="entry name" value="LY"/>
    <property type="match status" value="10"/>
</dbReference>
<dbReference type="SUPFAM" id="SSF63825">
    <property type="entry name" value="YWTD domain"/>
    <property type="match status" value="2"/>
</dbReference>
<dbReference type="SMART" id="SM00181">
    <property type="entry name" value="EGF"/>
    <property type="match status" value="7"/>
</dbReference>
<dbReference type="CDD" id="cd00054">
    <property type="entry name" value="EGF_CA"/>
    <property type="match status" value="1"/>
</dbReference>
<feature type="compositionally biased region" description="Acidic residues" evidence="17">
    <location>
        <begin position="389"/>
        <end position="401"/>
    </location>
</feature>
<feature type="disulfide bond" evidence="15">
    <location>
        <begin position="170"/>
        <end position="188"/>
    </location>
</feature>
<feature type="disulfide bond" evidence="15">
    <location>
        <begin position="995"/>
        <end position="1013"/>
    </location>
</feature>
<dbReference type="InterPro" id="IPR018097">
    <property type="entry name" value="EGF_Ca-bd_CS"/>
</dbReference>
<evidence type="ECO:0000256" key="14">
    <source>
        <dbReference type="ARBA" id="ARBA00023180"/>
    </source>
</evidence>
<keyword evidence="3" id="KW-1003">Cell membrane</keyword>
<name>A0A6P4ZJY5_BRABE</name>
<feature type="disulfide bond" evidence="15">
    <location>
        <begin position="311"/>
        <end position="326"/>
    </location>
</feature>
<dbReference type="InterPro" id="IPR023415">
    <property type="entry name" value="LDLR_class-A_CS"/>
</dbReference>
<dbReference type="Gene3D" id="2.10.25.10">
    <property type="entry name" value="Laminin"/>
    <property type="match status" value="2"/>
</dbReference>
<evidence type="ECO:0000313" key="21">
    <source>
        <dbReference type="RefSeq" id="XP_019631397.1"/>
    </source>
</evidence>
<feature type="disulfide bond" evidence="15">
    <location>
        <begin position="411"/>
        <end position="423"/>
    </location>
</feature>
<dbReference type="GeneID" id="109475237"/>
<dbReference type="SMART" id="SM00179">
    <property type="entry name" value="EGF_CA"/>
    <property type="match status" value="3"/>
</dbReference>
<dbReference type="FunFam" id="4.10.400.10:FF:000034">
    <property type="entry name" value="Low-density lipoprotein receptor-related protein 2"/>
    <property type="match status" value="3"/>
</dbReference>
<dbReference type="Gene3D" id="2.120.10.30">
    <property type="entry name" value="TolB, C-terminal domain"/>
    <property type="match status" value="2"/>
</dbReference>
<dbReference type="KEGG" id="bbel:109475237"/>
<feature type="disulfide bond" evidence="15">
    <location>
        <begin position="336"/>
        <end position="354"/>
    </location>
</feature>
<dbReference type="Proteomes" id="UP000515135">
    <property type="component" value="Unplaced"/>
</dbReference>
<feature type="signal peptide" evidence="18">
    <location>
        <begin position="1"/>
        <end position="17"/>
    </location>
</feature>
<dbReference type="SUPFAM" id="SSF57184">
    <property type="entry name" value="Growth factor receptor domain"/>
    <property type="match status" value="1"/>
</dbReference>
<accession>A0A6P4ZJY5</accession>
<feature type="repeat" description="LDL-receptor class B" evidence="16">
    <location>
        <begin position="1200"/>
        <end position="1243"/>
    </location>
</feature>
<feature type="disulfide bond" evidence="15">
    <location>
        <begin position="457"/>
        <end position="469"/>
    </location>
</feature>
<feature type="disulfide bond" evidence="15">
    <location>
        <begin position="329"/>
        <end position="341"/>
    </location>
</feature>
<feature type="disulfide bond" evidence="15">
    <location>
        <begin position="464"/>
        <end position="482"/>
    </location>
</feature>
<dbReference type="SMART" id="SM00192">
    <property type="entry name" value="LDLa"/>
    <property type="match status" value="11"/>
</dbReference>
<keyword evidence="4" id="KW-0245">EGF-like domain</keyword>
<keyword evidence="12 15" id="KW-1015">Disulfide bond</keyword>
<dbReference type="Pfam" id="PF12662">
    <property type="entry name" value="cEGF"/>
    <property type="match status" value="1"/>
</dbReference>
<evidence type="ECO:0000256" key="11">
    <source>
        <dbReference type="ARBA" id="ARBA00023136"/>
    </source>
</evidence>
<dbReference type="FunFam" id="4.10.400.10:FF:000113">
    <property type="entry name" value="Low-density lipoprotein receptor-related protein 8"/>
    <property type="match status" value="1"/>
</dbReference>
<feature type="disulfide bond" evidence="15">
    <location>
        <begin position="348"/>
        <end position="363"/>
    </location>
</feature>
<dbReference type="FunFam" id="2.120.10.30:FF:000241">
    <property type="entry name" value="Low-density lipoprotein receptor-related protein 6"/>
    <property type="match status" value="2"/>
</dbReference>
<keyword evidence="14" id="KW-0325">Glycoprotein</keyword>
<evidence type="ECO:0000256" key="10">
    <source>
        <dbReference type="ARBA" id="ARBA00022989"/>
    </source>
</evidence>
<feature type="disulfide bond" evidence="15">
    <location>
        <begin position="163"/>
        <end position="175"/>
    </location>
</feature>
<evidence type="ECO:0000256" key="2">
    <source>
        <dbReference type="ARBA" id="ARBA00009939"/>
    </source>
</evidence>
<keyword evidence="13" id="KW-0675">Receptor</keyword>
<dbReference type="PROSITE" id="PS01187">
    <property type="entry name" value="EGF_CA"/>
    <property type="match status" value="1"/>
</dbReference>
<comment type="similarity">
    <text evidence="2">Belongs to the LDLR family.</text>
</comment>
<evidence type="ECO:0000313" key="20">
    <source>
        <dbReference type="Proteomes" id="UP000515135"/>
    </source>
</evidence>
<keyword evidence="6" id="KW-0812">Transmembrane</keyword>
<dbReference type="Pfam" id="PF14670">
    <property type="entry name" value="FXa_inhibition"/>
    <property type="match status" value="1"/>
</dbReference>
<feature type="disulfide bond" evidence="15">
    <location>
        <begin position="133"/>
        <end position="151"/>
    </location>
</feature>
<feature type="compositionally biased region" description="Low complexity" evidence="17">
    <location>
        <begin position="921"/>
        <end position="944"/>
    </location>
</feature>
<evidence type="ECO:0000256" key="7">
    <source>
        <dbReference type="ARBA" id="ARBA00022729"/>
    </source>
</evidence>
<feature type="disulfide bond" evidence="15">
    <location>
        <begin position="387"/>
        <end position="402"/>
    </location>
</feature>
<evidence type="ECO:0000256" key="8">
    <source>
        <dbReference type="ARBA" id="ARBA00022737"/>
    </source>
</evidence>
<dbReference type="PRINTS" id="PR00261">
    <property type="entry name" value="LDLRECEPTOR"/>
</dbReference>
<dbReference type="InterPro" id="IPR000033">
    <property type="entry name" value="LDLR_classB_rpt"/>
</dbReference>
<evidence type="ECO:0000256" key="17">
    <source>
        <dbReference type="SAM" id="MobiDB-lite"/>
    </source>
</evidence>
<dbReference type="Pfam" id="PF00058">
    <property type="entry name" value="Ldl_recept_b"/>
    <property type="match status" value="4"/>
</dbReference>
<dbReference type="RefSeq" id="XP_019631397.1">
    <property type="nucleotide sequence ID" value="XM_019775838.1"/>
</dbReference>
<dbReference type="OrthoDB" id="664115at2759"/>
<evidence type="ECO:0000256" key="1">
    <source>
        <dbReference type="ARBA" id="ARBA00004251"/>
    </source>
</evidence>
<comment type="subcellular location">
    <subcellularLocation>
        <location evidence="1">Cell membrane</location>
        <topology evidence="1">Single-pass type I membrane protein</topology>
    </subcellularLocation>
</comment>
<feature type="disulfide bond" evidence="15">
    <location>
        <begin position="418"/>
        <end position="436"/>
    </location>
</feature>
<feature type="repeat" description="LDL-receptor class B" evidence="16">
    <location>
        <begin position="711"/>
        <end position="754"/>
    </location>
</feature>
<feature type="compositionally biased region" description="Low complexity" evidence="17">
    <location>
        <begin position="209"/>
        <end position="237"/>
    </location>
</feature>
<dbReference type="PANTHER" id="PTHR22722">
    <property type="entry name" value="LOW-DENSITY LIPOPROTEIN RECEPTOR-RELATED PROTEIN 2-RELATED"/>
    <property type="match status" value="1"/>
</dbReference>
<feature type="repeat" description="LDL-receptor class B" evidence="16">
    <location>
        <begin position="1156"/>
        <end position="1199"/>
    </location>
</feature>
<keyword evidence="10" id="KW-1133">Transmembrane helix</keyword>
<feature type="disulfide bond" evidence="15">
    <location>
        <begin position="430"/>
        <end position="445"/>
    </location>
</feature>
<organism evidence="20 21">
    <name type="scientific">Branchiostoma belcheri</name>
    <name type="common">Amphioxus</name>
    <dbReference type="NCBI Taxonomy" id="7741"/>
    <lineage>
        <taxon>Eukaryota</taxon>
        <taxon>Metazoa</taxon>
        <taxon>Chordata</taxon>
        <taxon>Cephalochordata</taxon>
        <taxon>Leptocardii</taxon>
        <taxon>Amphioxiformes</taxon>
        <taxon>Branchiostomatidae</taxon>
        <taxon>Branchiostoma</taxon>
    </lineage>
</organism>
<feature type="domain" description="EGF-like" evidence="19">
    <location>
        <begin position="516"/>
        <end position="530"/>
    </location>
</feature>
<evidence type="ECO:0000256" key="3">
    <source>
        <dbReference type="ARBA" id="ARBA00022475"/>
    </source>
</evidence>
<keyword evidence="5" id="KW-0254">Endocytosis</keyword>
<dbReference type="GO" id="GO:0043235">
    <property type="term" value="C:receptor complex"/>
    <property type="evidence" value="ECO:0007669"/>
    <property type="project" value="TreeGrafter"/>
</dbReference>
<keyword evidence="20" id="KW-1185">Reference proteome</keyword>
<dbReference type="PROSITE" id="PS50068">
    <property type="entry name" value="LDLRA_2"/>
    <property type="match status" value="11"/>
</dbReference>
<feature type="disulfide bond" evidence="15">
    <location>
        <begin position="126"/>
        <end position="138"/>
    </location>
</feature>
<dbReference type="SUPFAM" id="SSF57424">
    <property type="entry name" value="LDL receptor-like module"/>
    <property type="match status" value="11"/>
</dbReference>
<dbReference type="InterPro" id="IPR011042">
    <property type="entry name" value="6-blade_b-propeller_TolB-like"/>
</dbReference>
<dbReference type="InterPro" id="IPR000152">
    <property type="entry name" value="EGF-type_Asp/Asn_hydroxyl_site"/>
</dbReference>
<feature type="disulfide bond" evidence="15">
    <location>
        <begin position="145"/>
        <end position="160"/>
    </location>
</feature>
<feature type="repeat" description="LDL-receptor class B" evidence="16">
    <location>
        <begin position="1113"/>
        <end position="1155"/>
    </location>
</feature>
<dbReference type="FunFam" id="4.10.400.10:FF:000005">
    <property type="entry name" value="low-density lipoprotein receptor-related protein 1B"/>
    <property type="match status" value="1"/>
</dbReference>
<dbReference type="InterPro" id="IPR001881">
    <property type="entry name" value="EGF-like_Ca-bd_dom"/>
</dbReference>
<keyword evidence="9" id="KW-0106">Calcium</keyword>
<feature type="region of interest" description="Disordered" evidence="17">
    <location>
        <begin position="195"/>
        <end position="255"/>
    </location>
</feature>
<dbReference type="InterPro" id="IPR002172">
    <property type="entry name" value="LDrepeatLR_classA_rpt"/>
</dbReference>
<feature type="disulfide bond" evidence="15">
    <location>
        <begin position="59"/>
        <end position="74"/>
    </location>
</feature>
<dbReference type="GO" id="GO:0042562">
    <property type="term" value="F:hormone binding"/>
    <property type="evidence" value="ECO:0007669"/>
    <property type="project" value="TreeGrafter"/>
</dbReference>
<dbReference type="InterPro" id="IPR000742">
    <property type="entry name" value="EGF"/>
</dbReference>
<feature type="disulfide bond" evidence="15">
    <location>
        <begin position="182"/>
        <end position="197"/>
    </location>
</feature>
<dbReference type="InterPro" id="IPR009030">
    <property type="entry name" value="Growth_fac_rcpt_cys_sf"/>
</dbReference>
<comment type="caution">
    <text evidence="15">Lacks conserved residue(s) required for the propagation of feature annotation.</text>
</comment>
<dbReference type="InterPro" id="IPR036055">
    <property type="entry name" value="LDL_receptor-like_sf"/>
</dbReference>
<evidence type="ECO:0000256" key="15">
    <source>
        <dbReference type="PROSITE-ProRule" id="PRU00124"/>
    </source>
</evidence>
<feature type="disulfide bond" evidence="15">
    <location>
        <begin position="375"/>
        <end position="393"/>
    </location>
</feature>
<dbReference type="InterPro" id="IPR026823">
    <property type="entry name" value="cEGF"/>
</dbReference>
<dbReference type="FunFam" id="4.10.400.10:FF:000002">
    <property type="entry name" value="Low-density lipoprotein receptor-related protein 1"/>
    <property type="match status" value="1"/>
</dbReference>
<gene>
    <name evidence="21" type="primary">LOC109475237</name>
</gene>
<evidence type="ECO:0000256" key="9">
    <source>
        <dbReference type="ARBA" id="ARBA00022837"/>
    </source>
</evidence>
<feature type="region of interest" description="Disordered" evidence="17">
    <location>
        <begin position="389"/>
        <end position="410"/>
    </location>
</feature>
<evidence type="ECO:0000256" key="5">
    <source>
        <dbReference type="ARBA" id="ARBA00022583"/>
    </source>
</evidence>
<evidence type="ECO:0000259" key="19">
    <source>
        <dbReference type="PROSITE" id="PS01186"/>
    </source>
</evidence>
<evidence type="ECO:0000256" key="16">
    <source>
        <dbReference type="PROSITE-ProRule" id="PRU00461"/>
    </source>
</evidence>
<dbReference type="GO" id="GO:0016324">
    <property type="term" value="C:apical plasma membrane"/>
    <property type="evidence" value="ECO:0007669"/>
    <property type="project" value="TreeGrafter"/>
</dbReference>
<dbReference type="PROSITE" id="PS00010">
    <property type="entry name" value="ASX_HYDROXYL"/>
    <property type="match status" value="1"/>
</dbReference>
<dbReference type="GO" id="GO:0005509">
    <property type="term" value="F:calcium ion binding"/>
    <property type="evidence" value="ECO:0007669"/>
    <property type="project" value="InterPro"/>
</dbReference>
<evidence type="ECO:0000256" key="6">
    <source>
        <dbReference type="ARBA" id="ARBA00022692"/>
    </source>
</evidence>
<dbReference type="Pfam" id="PF00057">
    <property type="entry name" value="Ldl_recept_a"/>
    <property type="match status" value="11"/>
</dbReference>
<evidence type="ECO:0000256" key="13">
    <source>
        <dbReference type="ARBA" id="ARBA00023170"/>
    </source>
</evidence>
<evidence type="ECO:0000256" key="12">
    <source>
        <dbReference type="ARBA" id="ARBA00023157"/>
    </source>
</evidence>
<keyword evidence="11" id="KW-0472">Membrane</keyword>
<proteinExistence type="inferred from homology"/>
<dbReference type="PROSITE" id="PS51120">
    <property type="entry name" value="LDLRB"/>
    <property type="match status" value="5"/>
</dbReference>
<feature type="repeat" description="LDL-receptor class B" evidence="16">
    <location>
        <begin position="668"/>
        <end position="710"/>
    </location>
</feature>
<evidence type="ECO:0000256" key="18">
    <source>
        <dbReference type="SAM" id="SignalP"/>
    </source>
</evidence>
<feature type="chain" id="PRO_5027907045" evidence="18">
    <location>
        <begin position="18"/>
        <end position="1338"/>
    </location>
</feature>